<dbReference type="Gene3D" id="3.40.50.150">
    <property type="entry name" value="Vaccinia Virus protein VP39"/>
    <property type="match status" value="1"/>
</dbReference>
<accession>A0A0E1VV01</accession>
<dbReference type="InterPro" id="IPR029063">
    <property type="entry name" value="SAM-dependent_MTases_sf"/>
</dbReference>
<dbReference type="SUPFAM" id="SSF53335">
    <property type="entry name" value="S-adenosyl-L-methionine-dependent methyltransferases"/>
    <property type="match status" value="1"/>
</dbReference>
<dbReference type="EMBL" id="CM000833">
    <property type="protein sequence ID" value="EET03934.1"/>
    <property type="molecule type" value="Genomic_DNA"/>
</dbReference>
<proteinExistence type="predicted"/>
<protein>
    <submittedName>
        <fullName evidence="1">Conserved domain protein</fullName>
    </submittedName>
</protein>
<dbReference type="AlphaFoldDB" id="A0A0E1VV01"/>
<dbReference type="HOGENOM" id="CLU_905120_0_0_4"/>
<sequence>MTTVTFSGPIFDLVDGVLRDAPEYRGFRAGAQSRAEFAAFLERVRTQLVGRGVPANDVHFAKRFPVSIDAAVEHAFAELAPMGLAWPAGFPAVCARAAARIGRGFDHQGLGTYIYPEEGRLLLAIALAFQPRNAVFLGSYYGYWAAWALPAIVAGGARAVLVDPDPRVAEVARRSLARLYPGARVEIVCDTGEHYLAGGGGPFDLVVLDAELPRDHVDPTRRGKGVYAHLLRAALPRLAERSLLVCHNILFRDHSGCAFFDDVIARNREELAPFLALVAREYDCFVECPTTEGVGVGMRTAPRGRA</sequence>
<evidence type="ECO:0000313" key="1">
    <source>
        <dbReference type="EMBL" id="EET03934.1"/>
    </source>
</evidence>
<dbReference type="CDD" id="cd02440">
    <property type="entry name" value="AdoMet_MTases"/>
    <property type="match status" value="1"/>
</dbReference>
<organism evidence="1">
    <name type="scientific">Burkholderia pseudomallei 1710a</name>
    <dbReference type="NCBI Taxonomy" id="320371"/>
    <lineage>
        <taxon>Bacteria</taxon>
        <taxon>Pseudomonadati</taxon>
        <taxon>Pseudomonadota</taxon>
        <taxon>Betaproteobacteria</taxon>
        <taxon>Burkholderiales</taxon>
        <taxon>Burkholderiaceae</taxon>
        <taxon>Burkholderia</taxon>
        <taxon>pseudomallei group</taxon>
    </lineage>
</organism>
<reference evidence="1" key="1">
    <citation type="submission" date="2009-05" db="EMBL/GenBank/DDBJ databases">
        <authorList>
            <person name="Harkins D.M."/>
            <person name="DeShazer D."/>
            <person name="Woods D.E."/>
            <person name="Brinkac L.M."/>
            <person name="Brown K.A."/>
            <person name="Hung G.C."/>
            <person name="Tuanyok A."/>
            <person name="Zhang B."/>
            <person name="Nierman W.C."/>
        </authorList>
    </citation>
    <scope>NUCLEOTIDE SEQUENCE [LARGE SCALE GENOMIC DNA]</scope>
    <source>
        <strain evidence="1">1710a</strain>
    </source>
</reference>
<dbReference type="RefSeq" id="WP_004528104.1">
    <property type="nucleotide sequence ID" value="NZ_CM000833.1"/>
</dbReference>
<name>A0A0E1VV01_BURPE</name>
<gene>
    <name evidence="1" type="ORF">BURPS1710A_A0278</name>
</gene>
<dbReference type="Pfam" id="PF13578">
    <property type="entry name" value="Methyltransf_24"/>
    <property type="match status" value="1"/>
</dbReference>
<dbReference type="Proteomes" id="UP000001812">
    <property type="component" value="Chromosome II"/>
</dbReference>